<keyword evidence="5" id="KW-1185">Reference proteome</keyword>
<protein>
    <submittedName>
        <fullName evidence="4">Uncharacterized protein</fullName>
    </submittedName>
</protein>
<accession>A0A928VSK3</accession>
<reference evidence="4" key="1">
    <citation type="submission" date="2020-10" db="EMBL/GenBank/DDBJ databases">
        <authorList>
            <person name="Castelo-Branco R."/>
            <person name="Eusebio N."/>
            <person name="Adriana R."/>
            <person name="Vieira A."/>
            <person name="Brugerolle De Fraissinette N."/>
            <person name="Rezende De Castro R."/>
            <person name="Schneider M.P."/>
            <person name="Vasconcelos V."/>
            <person name="Leao P.N."/>
        </authorList>
    </citation>
    <scope>NUCLEOTIDE SEQUENCE</scope>
    <source>
        <strain evidence="4">LEGE 11480</strain>
    </source>
</reference>
<name>A0A928VSK3_9CYAN</name>
<keyword evidence="1" id="KW-0175">Coiled coil</keyword>
<comment type="caution">
    <text evidence="4">The sequence shown here is derived from an EMBL/GenBank/DDBJ whole genome shotgun (WGS) entry which is preliminary data.</text>
</comment>
<evidence type="ECO:0000256" key="1">
    <source>
        <dbReference type="SAM" id="Coils"/>
    </source>
</evidence>
<dbReference type="RefSeq" id="WP_264327794.1">
    <property type="nucleotide sequence ID" value="NZ_JADEXQ010000140.1"/>
</dbReference>
<dbReference type="AlphaFoldDB" id="A0A928VSK3"/>
<dbReference type="EMBL" id="JADEXQ010000140">
    <property type="protein sequence ID" value="MBE9032982.1"/>
    <property type="molecule type" value="Genomic_DNA"/>
</dbReference>
<evidence type="ECO:0000313" key="4">
    <source>
        <dbReference type="EMBL" id="MBE9032982.1"/>
    </source>
</evidence>
<evidence type="ECO:0000256" key="2">
    <source>
        <dbReference type="SAM" id="MobiDB-lite"/>
    </source>
</evidence>
<evidence type="ECO:0000256" key="3">
    <source>
        <dbReference type="SAM" id="Phobius"/>
    </source>
</evidence>
<keyword evidence="3" id="KW-0472">Membrane</keyword>
<feature type="transmembrane region" description="Helical" evidence="3">
    <location>
        <begin position="46"/>
        <end position="70"/>
    </location>
</feature>
<evidence type="ECO:0000313" key="5">
    <source>
        <dbReference type="Proteomes" id="UP000625316"/>
    </source>
</evidence>
<keyword evidence="3" id="KW-1133">Transmembrane helix</keyword>
<gene>
    <name evidence="4" type="ORF">IQ266_24910</name>
</gene>
<feature type="compositionally biased region" description="Polar residues" evidence="2">
    <location>
        <begin position="1"/>
        <end position="16"/>
    </location>
</feature>
<feature type="region of interest" description="Disordered" evidence="2">
    <location>
        <begin position="1"/>
        <end position="43"/>
    </location>
</feature>
<keyword evidence="3" id="KW-0812">Transmembrane</keyword>
<organism evidence="4 5">
    <name type="scientific">Romeriopsis navalis LEGE 11480</name>
    <dbReference type="NCBI Taxonomy" id="2777977"/>
    <lineage>
        <taxon>Bacteria</taxon>
        <taxon>Bacillati</taxon>
        <taxon>Cyanobacteriota</taxon>
        <taxon>Cyanophyceae</taxon>
        <taxon>Leptolyngbyales</taxon>
        <taxon>Leptolyngbyaceae</taxon>
        <taxon>Romeriopsis</taxon>
        <taxon>Romeriopsis navalis</taxon>
    </lineage>
</organism>
<feature type="coiled-coil region" evidence="1">
    <location>
        <begin position="76"/>
        <end position="103"/>
    </location>
</feature>
<sequence length="146" mass="16818">MSALRQLSNPARSTKPSRGRPQVKPVRRAKTTPQQRQRQQQERHRIFAIEASLKIGVNAVIAGVALMTLFKVIPHRVSQQQKLQELQTEVKVTEKRVNHLKTDFNRAFDSGQERQIAQEQTHFVDPNRTPIVWLNRKNQATAQLPD</sequence>
<proteinExistence type="predicted"/>
<dbReference type="Proteomes" id="UP000625316">
    <property type="component" value="Unassembled WGS sequence"/>
</dbReference>